<evidence type="ECO:0000256" key="4">
    <source>
        <dbReference type="ARBA" id="ARBA00023163"/>
    </source>
</evidence>
<dbReference type="PANTHER" id="PTHR30537">
    <property type="entry name" value="HTH-TYPE TRANSCRIPTIONAL REGULATOR"/>
    <property type="match status" value="1"/>
</dbReference>
<gene>
    <name evidence="7" type="primary">gcvA_10</name>
    <name evidence="7" type="ORF">RIdsm_02717</name>
    <name evidence="6" type="ORF">XM52_08910</name>
</gene>
<evidence type="ECO:0000256" key="3">
    <source>
        <dbReference type="ARBA" id="ARBA00023125"/>
    </source>
</evidence>
<dbReference type="OrthoDB" id="3252676at2"/>
<sequence length="312" mass="33866">MRLSHLNGWRAVEAVHRLGGIAAAADDLGVTRAAVTAQVRGLEDRLGRVLFTRTPGGLRPTPDLVAVADRLTEAMTALARAQKALTFEPPGNRVAVSVTQTFAETWLPRHLPDLFPRLGQIDLILNTTWDVVDLHGADLHFAIRYMGEITGDLAGIPLLPSGVVPVCTPDFAARYGLGEGAMDVSGVPLVHIDVPTTDPDWAGWSRWGQEMGVPVDISQETQPRYALTGSGVRLAHSGVGLVLGGLSEIFASLARGTLIMPFGQRSVFPGAYEHKLIWIDGQRFGPVQRAFRDWVVEKAREDRRVMAEVFGL</sequence>
<evidence type="ECO:0000313" key="8">
    <source>
        <dbReference type="Proteomes" id="UP000051401"/>
    </source>
</evidence>
<dbReference type="AlphaFoldDB" id="A0A0T5PB24"/>
<dbReference type="Gene3D" id="1.10.10.10">
    <property type="entry name" value="Winged helix-like DNA-binding domain superfamily/Winged helix DNA-binding domain"/>
    <property type="match status" value="1"/>
</dbReference>
<reference evidence="6 8" key="1">
    <citation type="submission" date="2015-04" db="EMBL/GenBank/DDBJ databases">
        <title>The draft genome sequence of Roseovarius indicus B108T.</title>
        <authorList>
            <person name="Li G."/>
            <person name="Lai Q."/>
            <person name="Shao Z."/>
            <person name="Yan P."/>
        </authorList>
    </citation>
    <scope>NUCLEOTIDE SEQUENCE [LARGE SCALE GENOMIC DNA]</scope>
    <source>
        <strain evidence="6 8">B108</strain>
    </source>
</reference>
<dbReference type="Proteomes" id="UP000051401">
    <property type="component" value="Unassembled WGS sequence"/>
</dbReference>
<dbReference type="PROSITE" id="PS50931">
    <property type="entry name" value="HTH_LYSR"/>
    <property type="match status" value="1"/>
</dbReference>
<accession>A0A0T5PB24</accession>
<dbReference type="InterPro" id="IPR005119">
    <property type="entry name" value="LysR_subst-bd"/>
</dbReference>
<dbReference type="InterPro" id="IPR036390">
    <property type="entry name" value="WH_DNA-bd_sf"/>
</dbReference>
<comment type="similarity">
    <text evidence="1">Belongs to the LysR transcriptional regulatory family.</text>
</comment>
<evidence type="ECO:0000313" key="9">
    <source>
        <dbReference type="Proteomes" id="UP000325785"/>
    </source>
</evidence>
<organism evidence="6 8">
    <name type="scientific">Roseovarius indicus</name>
    <dbReference type="NCBI Taxonomy" id="540747"/>
    <lineage>
        <taxon>Bacteria</taxon>
        <taxon>Pseudomonadati</taxon>
        <taxon>Pseudomonadota</taxon>
        <taxon>Alphaproteobacteria</taxon>
        <taxon>Rhodobacterales</taxon>
        <taxon>Roseobacteraceae</taxon>
        <taxon>Roseovarius</taxon>
    </lineage>
</organism>
<dbReference type="Pfam" id="PF03466">
    <property type="entry name" value="LysR_substrate"/>
    <property type="match status" value="1"/>
</dbReference>
<evidence type="ECO:0000256" key="2">
    <source>
        <dbReference type="ARBA" id="ARBA00023015"/>
    </source>
</evidence>
<dbReference type="GO" id="GO:0003677">
    <property type="term" value="F:DNA binding"/>
    <property type="evidence" value="ECO:0007669"/>
    <property type="project" value="UniProtKB-KW"/>
</dbReference>
<evidence type="ECO:0000256" key="1">
    <source>
        <dbReference type="ARBA" id="ARBA00009437"/>
    </source>
</evidence>
<dbReference type="Proteomes" id="UP000325785">
    <property type="component" value="Chromosome"/>
</dbReference>
<dbReference type="InterPro" id="IPR036388">
    <property type="entry name" value="WH-like_DNA-bd_sf"/>
</dbReference>
<dbReference type="PATRIC" id="fig|540747.5.peg.4574"/>
<dbReference type="InterPro" id="IPR000847">
    <property type="entry name" value="LysR_HTH_N"/>
</dbReference>
<dbReference type="SUPFAM" id="SSF46785">
    <property type="entry name" value="Winged helix' DNA-binding domain"/>
    <property type="match status" value="1"/>
</dbReference>
<proteinExistence type="inferred from homology"/>
<dbReference type="PANTHER" id="PTHR30537:SF5">
    <property type="entry name" value="HTH-TYPE TRANSCRIPTIONAL ACTIVATOR TTDR-RELATED"/>
    <property type="match status" value="1"/>
</dbReference>
<dbReference type="KEGG" id="rid:RIdsm_02717"/>
<protein>
    <submittedName>
        <fullName evidence="7">Gcv operon activator</fullName>
    </submittedName>
</protein>
<keyword evidence="3" id="KW-0238">DNA-binding</keyword>
<dbReference type="STRING" id="540747.SAMN04488031_101627"/>
<keyword evidence="4" id="KW-0804">Transcription</keyword>
<dbReference type="GO" id="GO:0003700">
    <property type="term" value="F:DNA-binding transcription factor activity"/>
    <property type="evidence" value="ECO:0007669"/>
    <property type="project" value="InterPro"/>
</dbReference>
<dbReference type="SUPFAM" id="SSF53850">
    <property type="entry name" value="Periplasmic binding protein-like II"/>
    <property type="match status" value="1"/>
</dbReference>
<dbReference type="Gene3D" id="3.40.190.10">
    <property type="entry name" value="Periplasmic binding protein-like II"/>
    <property type="match status" value="2"/>
</dbReference>
<dbReference type="RefSeq" id="WP_057815416.1">
    <property type="nucleotide sequence ID" value="NZ_CP031598.1"/>
</dbReference>
<evidence type="ECO:0000259" key="5">
    <source>
        <dbReference type="PROSITE" id="PS50931"/>
    </source>
</evidence>
<dbReference type="Pfam" id="PF00126">
    <property type="entry name" value="HTH_1"/>
    <property type="match status" value="1"/>
</dbReference>
<evidence type="ECO:0000313" key="6">
    <source>
        <dbReference type="EMBL" id="KRS18252.1"/>
    </source>
</evidence>
<evidence type="ECO:0000313" key="7">
    <source>
        <dbReference type="EMBL" id="QEW26911.1"/>
    </source>
</evidence>
<dbReference type="InterPro" id="IPR058163">
    <property type="entry name" value="LysR-type_TF_proteobact-type"/>
</dbReference>
<dbReference type="EMBL" id="CP031598">
    <property type="protein sequence ID" value="QEW26911.1"/>
    <property type="molecule type" value="Genomic_DNA"/>
</dbReference>
<dbReference type="PRINTS" id="PR00039">
    <property type="entry name" value="HTHLYSR"/>
</dbReference>
<name>A0A0T5PB24_9RHOB</name>
<reference evidence="7 9" key="2">
    <citation type="submission" date="2018-08" db="EMBL/GenBank/DDBJ databases">
        <title>Genetic Globetrotter - A new plasmid hitch-hiking vast phylogenetic and geographic distances.</title>
        <authorList>
            <person name="Vollmers J."/>
            <person name="Petersen J."/>
        </authorList>
    </citation>
    <scope>NUCLEOTIDE SEQUENCE [LARGE SCALE GENOMIC DNA]</scope>
    <source>
        <strain evidence="7 9">DSM 26383</strain>
    </source>
</reference>
<keyword evidence="2" id="KW-0805">Transcription regulation</keyword>
<dbReference type="EMBL" id="LAXI01000004">
    <property type="protein sequence ID" value="KRS18252.1"/>
    <property type="molecule type" value="Genomic_DNA"/>
</dbReference>
<feature type="domain" description="HTH lysR-type" evidence="5">
    <location>
        <begin position="1"/>
        <end position="61"/>
    </location>
</feature>
<keyword evidence="8" id="KW-1185">Reference proteome</keyword>